<dbReference type="Gene3D" id="3.40.630.10">
    <property type="entry name" value="Zn peptidases"/>
    <property type="match status" value="1"/>
</dbReference>
<comment type="caution">
    <text evidence="4">The sequence shown here is derived from an EMBL/GenBank/DDBJ whole genome shotgun (WGS) entry which is preliminary data.</text>
</comment>
<dbReference type="PANTHER" id="PTHR43808">
    <property type="entry name" value="ACETYLORNITHINE DEACETYLASE"/>
    <property type="match status" value="1"/>
</dbReference>
<dbReference type="InterPro" id="IPR002933">
    <property type="entry name" value="Peptidase_M20"/>
</dbReference>
<dbReference type="SUPFAM" id="SSF55031">
    <property type="entry name" value="Bacterial exopeptidase dimerisation domain"/>
    <property type="match status" value="1"/>
</dbReference>
<reference evidence="4" key="1">
    <citation type="journal article" date="2014" name="Int. J. Syst. Evol. Microbiol.">
        <title>Complete genome sequence of Corynebacterium casei LMG S-19264T (=DSM 44701T), isolated from a smear-ripened cheese.</title>
        <authorList>
            <consortium name="US DOE Joint Genome Institute (JGI-PGF)"/>
            <person name="Walter F."/>
            <person name="Albersmeier A."/>
            <person name="Kalinowski J."/>
            <person name="Ruckert C."/>
        </authorList>
    </citation>
    <scope>NUCLEOTIDE SEQUENCE</scope>
    <source>
        <strain evidence="4">JCM 12580</strain>
    </source>
</reference>
<dbReference type="InterPro" id="IPR011650">
    <property type="entry name" value="Peptidase_M20_dimer"/>
</dbReference>
<dbReference type="Proteomes" id="UP000658382">
    <property type="component" value="Unassembled WGS sequence"/>
</dbReference>
<dbReference type="RefSeq" id="WP_188633141.1">
    <property type="nucleotide sequence ID" value="NZ_BMNQ01000031.1"/>
</dbReference>
<keyword evidence="2" id="KW-0378">Hydrolase</keyword>
<dbReference type="PANTHER" id="PTHR43808:SF25">
    <property type="entry name" value="PEPTIDASE M20 DIMERISATION DOMAIN-CONTAINING PROTEIN"/>
    <property type="match status" value="1"/>
</dbReference>
<evidence type="ECO:0000256" key="2">
    <source>
        <dbReference type="ARBA" id="ARBA00022801"/>
    </source>
</evidence>
<feature type="domain" description="Peptidase M20 dimerisation" evidence="3">
    <location>
        <begin position="176"/>
        <end position="286"/>
    </location>
</feature>
<organism evidence="4 5">
    <name type="scientific">Lentibacillus kapialis</name>
    <dbReference type="NCBI Taxonomy" id="340214"/>
    <lineage>
        <taxon>Bacteria</taxon>
        <taxon>Bacillati</taxon>
        <taxon>Bacillota</taxon>
        <taxon>Bacilli</taxon>
        <taxon>Bacillales</taxon>
        <taxon>Bacillaceae</taxon>
        <taxon>Lentibacillus</taxon>
    </lineage>
</organism>
<dbReference type="GO" id="GO:0046872">
    <property type="term" value="F:metal ion binding"/>
    <property type="evidence" value="ECO:0007669"/>
    <property type="project" value="UniProtKB-KW"/>
</dbReference>
<name>A0A917PYB0_9BACI</name>
<dbReference type="InterPro" id="IPR036264">
    <property type="entry name" value="Bact_exopeptidase_dim_dom"/>
</dbReference>
<dbReference type="EMBL" id="BMNQ01000031">
    <property type="protein sequence ID" value="GGJ99294.1"/>
    <property type="molecule type" value="Genomic_DNA"/>
</dbReference>
<keyword evidence="5" id="KW-1185">Reference proteome</keyword>
<dbReference type="SUPFAM" id="SSF53187">
    <property type="entry name" value="Zn-dependent exopeptidases"/>
    <property type="match status" value="1"/>
</dbReference>
<evidence type="ECO:0000313" key="5">
    <source>
        <dbReference type="Proteomes" id="UP000658382"/>
    </source>
</evidence>
<dbReference type="Gene3D" id="3.30.70.360">
    <property type="match status" value="1"/>
</dbReference>
<accession>A0A917PYB0</accession>
<gene>
    <name evidence="4" type="ORF">GCM10007063_21960</name>
</gene>
<reference evidence="4" key="2">
    <citation type="submission" date="2020-09" db="EMBL/GenBank/DDBJ databases">
        <authorList>
            <person name="Sun Q."/>
            <person name="Ohkuma M."/>
        </authorList>
    </citation>
    <scope>NUCLEOTIDE SEQUENCE</scope>
    <source>
        <strain evidence="4">JCM 12580</strain>
    </source>
</reference>
<dbReference type="Pfam" id="PF01546">
    <property type="entry name" value="Peptidase_M20"/>
    <property type="match status" value="1"/>
</dbReference>
<dbReference type="AlphaFoldDB" id="A0A917PYB0"/>
<evidence type="ECO:0000256" key="1">
    <source>
        <dbReference type="ARBA" id="ARBA00022723"/>
    </source>
</evidence>
<evidence type="ECO:0000259" key="3">
    <source>
        <dbReference type="Pfam" id="PF07687"/>
    </source>
</evidence>
<dbReference type="Pfam" id="PF07687">
    <property type="entry name" value="M20_dimer"/>
    <property type="match status" value="1"/>
</dbReference>
<protein>
    <submittedName>
        <fullName evidence="4">Succinyl-diaminopimelate desuccinylase</fullName>
    </submittedName>
</protein>
<dbReference type="InterPro" id="IPR050072">
    <property type="entry name" value="Peptidase_M20A"/>
</dbReference>
<proteinExistence type="predicted"/>
<keyword evidence="1" id="KW-0479">Metal-binding</keyword>
<dbReference type="GO" id="GO:0016787">
    <property type="term" value="F:hydrolase activity"/>
    <property type="evidence" value="ECO:0007669"/>
    <property type="project" value="UniProtKB-KW"/>
</dbReference>
<evidence type="ECO:0000313" key="4">
    <source>
        <dbReference type="EMBL" id="GGJ99294.1"/>
    </source>
</evidence>
<sequence>MKNLFRQVDIDRVIRDTTELIDIHDTAGDTVEITALYETLLKQAGFSVERYEWIPNNPTLVGRYRGHTNTEGKTLLFNGHMDVIPLEHKPPLVKDVKIYGRGACDMKGSLASILEVGRILKTTQSKIDGEIVVIANSMHESPGGRGEDLIKLAESAKVKADAAIVMEGATYDCTIAQLGSATFHITIEREGQPSHQLYTSSDEPHPITVLSDVIKALDQDNEKLKEITIEDIGHGSYFIGNVQSGAFYNQMPQHATLEGVRRYGPEESFDDVKQQMMHVLNHIAAEHGVDISLDMKKVRDGYRIQKNELAITSLQQAVKKVRGIDLPPVGKKLVTDAGIFAKDMEIPTVCYGPDQRKAHSEVEYVEISELEKSIQVYLQFIHEYLGIKSGIASG</sequence>